<gene>
    <name evidence="1" type="ORF">PACLA_8A029094</name>
</gene>
<comment type="caution">
    <text evidence="1">The sequence shown here is derived from an EMBL/GenBank/DDBJ whole genome shotgun (WGS) entry which is preliminary data.</text>
</comment>
<feature type="non-terminal residue" evidence="1">
    <location>
        <position position="68"/>
    </location>
</feature>
<protein>
    <submittedName>
        <fullName evidence="1">Uncharacterized protein</fullName>
    </submittedName>
</protein>
<evidence type="ECO:0000313" key="1">
    <source>
        <dbReference type="EMBL" id="CAB4036097.1"/>
    </source>
</evidence>
<dbReference type="EMBL" id="CACRXK020021695">
    <property type="protein sequence ID" value="CAB4036097.1"/>
    <property type="molecule type" value="Genomic_DNA"/>
</dbReference>
<keyword evidence="2" id="KW-1185">Reference proteome</keyword>
<organism evidence="1 2">
    <name type="scientific">Paramuricea clavata</name>
    <name type="common">Red gorgonian</name>
    <name type="synonym">Violescent sea-whip</name>
    <dbReference type="NCBI Taxonomy" id="317549"/>
    <lineage>
        <taxon>Eukaryota</taxon>
        <taxon>Metazoa</taxon>
        <taxon>Cnidaria</taxon>
        <taxon>Anthozoa</taxon>
        <taxon>Octocorallia</taxon>
        <taxon>Malacalcyonacea</taxon>
        <taxon>Plexauridae</taxon>
        <taxon>Paramuricea</taxon>
    </lineage>
</organism>
<dbReference type="AlphaFoldDB" id="A0A6S7JWI4"/>
<reference evidence="1" key="1">
    <citation type="submission" date="2020-04" db="EMBL/GenBank/DDBJ databases">
        <authorList>
            <person name="Alioto T."/>
            <person name="Alioto T."/>
            <person name="Gomez Garrido J."/>
        </authorList>
    </citation>
    <scope>NUCLEOTIDE SEQUENCE</scope>
    <source>
        <strain evidence="1">A484AB</strain>
    </source>
</reference>
<proteinExistence type="predicted"/>
<evidence type="ECO:0000313" key="2">
    <source>
        <dbReference type="Proteomes" id="UP001152795"/>
    </source>
</evidence>
<name>A0A6S7JWI4_PARCT</name>
<dbReference type="OrthoDB" id="5973575at2759"/>
<dbReference type="Proteomes" id="UP001152795">
    <property type="component" value="Unassembled WGS sequence"/>
</dbReference>
<sequence length="68" mass="7524">MKTLSVHDEELLSLVKEEEIENEIEQADIFKERLQHSIVSIEMALEKIANETLAHGSTVSGTSPSSSN</sequence>
<accession>A0A6S7JWI4</accession>